<gene>
    <name evidence="7" type="ORF">TbgDal_II1350</name>
</gene>
<dbReference type="RefSeq" id="XP_011771712.1">
    <property type="nucleotide sequence ID" value="XM_011773410.1"/>
</dbReference>
<proteinExistence type="predicted"/>
<dbReference type="SUPFAM" id="SSF103481">
    <property type="entry name" value="Multidrug resistance efflux transporter EmrE"/>
    <property type="match status" value="1"/>
</dbReference>
<dbReference type="GeneID" id="23858539"/>
<evidence type="ECO:0000256" key="5">
    <source>
        <dbReference type="ARBA" id="ARBA00023136"/>
    </source>
</evidence>
<dbReference type="Proteomes" id="UP000002316">
    <property type="component" value="Chromosome 2"/>
</dbReference>
<dbReference type="PANTHER" id="PTHR10778">
    <property type="entry name" value="SOLUTE CARRIER FAMILY 35 MEMBER B"/>
    <property type="match status" value="1"/>
</dbReference>
<dbReference type="GO" id="GO:0046964">
    <property type="term" value="F:3'-phosphoadenosine 5'-phosphosulfate transmembrane transporter activity"/>
    <property type="evidence" value="ECO:0007669"/>
    <property type="project" value="TreeGrafter"/>
</dbReference>
<dbReference type="InterPro" id="IPR037185">
    <property type="entry name" value="EmrE-like"/>
</dbReference>
<protein>
    <recommendedName>
        <fullName evidence="9">UDP-galactose transporter</fullName>
    </recommendedName>
</protein>
<reference evidence="8" key="1">
    <citation type="journal article" date="2010" name="PLoS Negl. Trop. Dis.">
        <title>The genome sequence of Trypanosoma brucei gambiense, causative agent of chronic human african trypanosomiasis.</title>
        <authorList>
            <person name="Jackson A.P."/>
            <person name="Sanders M."/>
            <person name="Berry A."/>
            <person name="McQuillan J."/>
            <person name="Aslett M.A."/>
            <person name="Quail M.A."/>
            <person name="Chukualim B."/>
            <person name="Capewell P."/>
            <person name="MacLeod A."/>
            <person name="Melville S.E."/>
            <person name="Gibson W."/>
            <person name="Barry J.D."/>
            <person name="Berriman M."/>
            <person name="Hertz-Fowler C."/>
        </authorList>
    </citation>
    <scope>NUCLEOTIDE SEQUENCE [LARGE SCALE GENOMIC DNA]</scope>
    <source>
        <strain evidence="8">MHOM/CI/86/DAL972</strain>
    </source>
</reference>
<accession>C9ZJ48</accession>
<comment type="subcellular location">
    <subcellularLocation>
        <location evidence="1">Membrane</location>
        <topology evidence="1">Multi-pass membrane protein</topology>
    </subcellularLocation>
</comment>
<evidence type="ECO:0000256" key="4">
    <source>
        <dbReference type="ARBA" id="ARBA00022989"/>
    </source>
</evidence>
<dbReference type="EMBL" id="FN554965">
    <property type="protein sequence ID" value="CBH09406.1"/>
    <property type="molecule type" value="Genomic_DNA"/>
</dbReference>
<evidence type="ECO:0000313" key="8">
    <source>
        <dbReference type="Proteomes" id="UP000002316"/>
    </source>
</evidence>
<keyword evidence="4 6" id="KW-1133">Transmembrane helix</keyword>
<feature type="transmembrane region" description="Helical" evidence="6">
    <location>
        <begin position="49"/>
        <end position="67"/>
    </location>
</feature>
<dbReference type="InterPro" id="IPR013657">
    <property type="entry name" value="SCL35B1-4/HUT1"/>
</dbReference>
<feature type="transmembrane region" description="Helical" evidence="6">
    <location>
        <begin position="366"/>
        <end position="392"/>
    </location>
</feature>
<dbReference type="VEuPathDB" id="TriTrypDB:Tbg.972.2.1350"/>
<evidence type="ECO:0000256" key="2">
    <source>
        <dbReference type="ARBA" id="ARBA00022448"/>
    </source>
</evidence>
<evidence type="ECO:0000256" key="3">
    <source>
        <dbReference type="ARBA" id="ARBA00022692"/>
    </source>
</evidence>
<name>C9ZJ48_TRYB9</name>
<dbReference type="GO" id="GO:0005789">
    <property type="term" value="C:endoplasmic reticulum membrane"/>
    <property type="evidence" value="ECO:0007669"/>
    <property type="project" value="TreeGrafter"/>
</dbReference>
<dbReference type="GO" id="GO:0000139">
    <property type="term" value="C:Golgi membrane"/>
    <property type="evidence" value="ECO:0007669"/>
    <property type="project" value="TreeGrafter"/>
</dbReference>
<sequence>MTAHISEHMSKRGPRESLLILSLGVLFFHLLSSYVEETVFYLPGFHHTGLLSFLQVFIMAVVSYVRLCRTLPMEERGSARVGLWRRLLNSRKVPLRTYVIISFLYISSAYLTNEGSRLLSYSTQVVLKSAKLLVVWPVRLIVIELPLRWGDATTSEGVSRNGDVICVADVVNEKECESTCVLVSAEECCDTPLDPAASVAQSSDQSSPTSNDVFSTSINAPHDGLDMTVNSTAACVANSTQHSREGLWSILKESFPCFVIVFGVVLFMHATNASTTAAVEAVGDKMENHEHRVREICGVVAIIVALLCDAGVCVAEEKYCFMAHGASNEEVMFYIFSISSCNGFISLLLSGRLADCLHFMQGQPYFFPLVLLASICNYCGAYFIVSITSSYGSSTSTMVTSVRKVTTVLFSYAVYLRPIGAAHVVGLLLVTSGVWQFERIRRRNDERA</sequence>
<feature type="transmembrane region" description="Helical" evidence="6">
    <location>
        <begin position="412"/>
        <end position="437"/>
    </location>
</feature>
<dbReference type="Pfam" id="PF08449">
    <property type="entry name" value="UAA"/>
    <property type="match status" value="2"/>
</dbReference>
<evidence type="ECO:0000313" key="7">
    <source>
        <dbReference type="EMBL" id="CBH09406.1"/>
    </source>
</evidence>
<dbReference type="PANTHER" id="PTHR10778:SF8">
    <property type="entry name" value="ADENOSINE 3'-PHOSPHO 5'-PHOSPHOSULFATE TRANSPORTER 2"/>
    <property type="match status" value="1"/>
</dbReference>
<keyword evidence="2" id="KW-0813">Transport</keyword>
<feature type="transmembrane region" description="Helical" evidence="6">
    <location>
        <begin position="258"/>
        <end position="281"/>
    </location>
</feature>
<organism evidence="7 8">
    <name type="scientific">Trypanosoma brucei gambiense (strain MHOM/CI/86/DAL972)</name>
    <dbReference type="NCBI Taxonomy" id="679716"/>
    <lineage>
        <taxon>Eukaryota</taxon>
        <taxon>Discoba</taxon>
        <taxon>Euglenozoa</taxon>
        <taxon>Kinetoplastea</taxon>
        <taxon>Metakinetoplastina</taxon>
        <taxon>Trypanosomatida</taxon>
        <taxon>Trypanosomatidae</taxon>
        <taxon>Trypanosoma</taxon>
    </lineage>
</organism>
<evidence type="ECO:0008006" key="9">
    <source>
        <dbReference type="Google" id="ProtNLM"/>
    </source>
</evidence>
<dbReference type="KEGG" id="tbg:TbgDal_II1350"/>
<dbReference type="AlphaFoldDB" id="C9ZJ48"/>
<evidence type="ECO:0000256" key="1">
    <source>
        <dbReference type="ARBA" id="ARBA00004141"/>
    </source>
</evidence>
<dbReference type="OrthoDB" id="438495at2759"/>
<keyword evidence="3 6" id="KW-0812">Transmembrane</keyword>
<feature type="transmembrane region" description="Helical" evidence="6">
    <location>
        <begin position="332"/>
        <end position="354"/>
    </location>
</feature>
<keyword evidence="5 6" id="KW-0472">Membrane</keyword>
<evidence type="ECO:0000256" key="6">
    <source>
        <dbReference type="SAM" id="Phobius"/>
    </source>
</evidence>